<dbReference type="GO" id="GO:0030036">
    <property type="term" value="P:actin cytoskeleton organization"/>
    <property type="evidence" value="ECO:0007669"/>
    <property type="project" value="UniProtKB-ARBA"/>
</dbReference>
<dbReference type="InterPro" id="IPR001060">
    <property type="entry name" value="FCH_dom"/>
</dbReference>
<accession>A0A9W8HWM7</accession>
<dbReference type="Gene3D" id="1.20.1270.60">
    <property type="entry name" value="Arfaptin homology (AH) domain/BAR domain"/>
    <property type="match status" value="1"/>
</dbReference>
<feature type="domain" description="SH3" evidence="7">
    <location>
        <begin position="629"/>
        <end position="700"/>
    </location>
</feature>
<evidence type="ECO:0000256" key="5">
    <source>
        <dbReference type="PROSITE-ProRule" id="PRU01077"/>
    </source>
</evidence>
<dbReference type="SMART" id="SM00055">
    <property type="entry name" value="FCH"/>
    <property type="match status" value="1"/>
</dbReference>
<dbReference type="InterPro" id="IPR031160">
    <property type="entry name" value="F_BAR_dom"/>
</dbReference>
<evidence type="ECO:0000259" key="7">
    <source>
        <dbReference type="PROSITE" id="PS50002"/>
    </source>
</evidence>
<keyword evidence="11" id="KW-1185">Reference proteome</keyword>
<evidence type="ECO:0000259" key="9">
    <source>
        <dbReference type="PROSITE" id="PS51741"/>
    </source>
</evidence>
<dbReference type="Proteomes" id="UP001140094">
    <property type="component" value="Unassembled WGS sequence"/>
</dbReference>
<dbReference type="GO" id="GO:0046872">
    <property type="term" value="F:metal ion binding"/>
    <property type="evidence" value="ECO:0007669"/>
    <property type="project" value="UniProtKB-KW"/>
</dbReference>
<evidence type="ECO:0000313" key="11">
    <source>
        <dbReference type="Proteomes" id="UP001140094"/>
    </source>
</evidence>
<dbReference type="PROSITE" id="PS51741">
    <property type="entry name" value="F_BAR"/>
    <property type="match status" value="1"/>
</dbReference>
<dbReference type="AlphaFoldDB" id="A0A9W8HWM7"/>
<evidence type="ECO:0000256" key="6">
    <source>
        <dbReference type="SAM" id="MobiDB-lite"/>
    </source>
</evidence>
<gene>
    <name evidence="10" type="primary">bzz1_3</name>
    <name evidence="10" type="ORF">H4R20_001655</name>
</gene>
<evidence type="ECO:0000256" key="2">
    <source>
        <dbReference type="ARBA" id="ARBA00022723"/>
    </source>
</evidence>
<feature type="compositionally biased region" description="Basic residues" evidence="6">
    <location>
        <begin position="473"/>
        <end position="482"/>
    </location>
</feature>
<comment type="caution">
    <text evidence="10">The sequence shown here is derived from an EMBL/GenBank/DDBJ whole genome shotgun (WGS) entry which is preliminary data.</text>
</comment>
<feature type="compositionally biased region" description="Low complexity" evidence="6">
    <location>
        <begin position="484"/>
        <end position="496"/>
    </location>
</feature>
<feature type="region of interest" description="Disordered" evidence="6">
    <location>
        <begin position="473"/>
        <end position="554"/>
    </location>
</feature>
<keyword evidence="1 4" id="KW-0728">SH3 domain</keyword>
<dbReference type="PROSITE" id="PS50081">
    <property type="entry name" value="ZF_DAG_PE_2"/>
    <property type="match status" value="1"/>
</dbReference>
<keyword evidence="2" id="KW-0479">Metal-binding</keyword>
<evidence type="ECO:0000256" key="3">
    <source>
        <dbReference type="ARBA" id="ARBA00022833"/>
    </source>
</evidence>
<feature type="domain" description="F-BAR" evidence="9">
    <location>
        <begin position="1"/>
        <end position="278"/>
    </location>
</feature>
<evidence type="ECO:0000256" key="1">
    <source>
        <dbReference type="ARBA" id="ARBA00022443"/>
    </source>
</evidence>
<feature type="compositionally biased region" description="Basic and acidic residues" evidence="6">
    <location>
        <begin position="173"/>
        <end position="198"/>
    </location>
</feature>
<dbReference type="PRINTS" id="PR00452">
    <property type="entry name" value="SH3DOMAIN"/>
</dbReference>
<feature type="compositionally biased region" description="Low complexity" evidence="6">
    <location>
        <begin position="507"/>
        <end position="521"/>
    </location>
</feature>
<keyword evidence="3" id="KW-0862">Zinc</keyword>
<dbReference type="CDD" id="cd00174">
    <property type="entry name" value="SH3"/>
    <property type="match status" value="1"/>
</dbReference>
<keyword evidence="5" id="KW-0175">Coiled coil</keyword>
<evidence type="ECO:0000313" key="10">
    <source>
        <dbReference type="EMBL" id="KAJ2806528.1"/>
    </source>
</evidence>
<feature type="region of interest" description="Disordered" evidence="6">
    <location>
        <begin position="607"/>
        <end position="628"/>
    </location>
</feature>
<feature type="region of interest" description="Disordered" evidence="6">
    <location>
        <begin position="704"/>
        <end position="733"/>
    </location>
</feature>
<dbReference type="CDD" id="cd20824">
    <property type="entry name" value="C1_SpBZZ1-like"/>
    <property type="match status" value="1"/>
</dbReference>
<organism evidence="10 11">
    <name type="scientific">Coemansia guatemalensis</name>
    <dbReference type="NCBI Taxonomy" id="2761395"/>
    <lineage>
        <taxon>Eukaryota</taxon>
        <taxon>Fungi</taxon>
        <taxon>Fungi incertae sedis</taxon>
        <taxon>Zoopagomycota</taxon>
        <taxon>Kickxellomycotina</taxon>
        <taxon>Kickxellomycetes</taxon>
        <taxon>Kickxellales</taxon>
        <taxon>Kickxellaceae</taxon>
        <taxon>Coemansia</taxon>
    </lineage>
</organism>
<dbReference type="SUPFAM" id="SSF103657">
    <property type="entry name" value="BAR/IMD domain-like"/>
    <property type="match status" value="1"/>
</dbReference>
<dbReference type="Pfam" id="PF00130">
    <property type="entry name" value="C1_1"/>
    <property type="match status" value="1"/>
</dbReference>
<feature type="compositionally biased region" description="Low complexity" evidence="6">
    <location>
        <begin position="343"/>
        <end position="356"/>
    </location>
</feature>
<dbReference type="InterPro" id="IPR002219">
    <property type="entry name" value="PKC_DAG/PE"/>
</dbReference>
<evidence type="ECO:0000259" key="8">
    <source>
        <dbReference type="PROSITE" id="PS50081"/>
    </source>
</evidence>
<dbReference type="InterPro" id="IPR046349">
    <property type="entry name" value="C1-like_sf"/>
</dbReference>
<dbReference type="OrthoDB" id="8783038at2759"/>
<feature type="region of interest" description="Disordered" evidence="6">
    <location>
        <begin position="339"/>
        <end position="363"/>
    </location>
</feature>
<sequence>MTFGSELKPNEFGAVNGYVERQLDIYSGLSKLLTEKAMAERDYGRRLVELARGFQEQLGTTYEPKEGSGIGSLALTDTEAADNAPLELLPAANEWALRLEEEGRLHVQLGSKIGGDIAESLKQGLGRLSDGRQRSLEFYQRLLAERDHVYEQKDKAWAQYEARTKALVGSQQRQERATTEKDQDKYRQKSEREVSQRNHAKNEYILQVAVANEVKRAVNHTFTPRIMDAVQRIDQQRVETVRRLLLQMLNMQDAATARLTEGTRRATHVLTRVAPEVDSAQYVRRRIDSGQSKWDEPPDFRIVVDVAAGEDENMMLDGESQVILRNLCVHAQREGVRAEQEARSAAQAASQPQQQQKQDEEGRGIERALEAERESTLAELELVQHRALRAAVEQRLGPVDQGSPHEFKSHTVAISKTCDYCGDSIGGLNRKSARCTLCEYTCHAKCQIKVEPNCPGPDPEAKSGFLSLFGSKRGRKKSHLHQRSASVVSADSAASHDSTHRPPLPPQLQSQSQSQLQPHSPYNGGGSGSRSRSSSASTAQPSLPPRQGSHSATLPRMSMQLPPAHLSEAATAPVVAEQLHMPGTAGRASTAPGSALAAAAALNRSSGALRSPSPLKQTQAPVLAPPKDDEGSIVAVLYDFEGDGSTTLTVHSGDRVQVVEVDSDGCGWTEVVLLESSGPGPGAQPQQGMVPTSYLDMSAYRTPAATRTSTMSSQPQPQSQQQTQQHPASSGEQETVVARFDFVGRSAEELTFKAGDRIRVLSREIGDGWLLGGLDGREGRLPTSYVADEHIDDR</sequence>
<protein>
    <submittedName>
        <fullName evidence="10">Protein BZZ1</fullName>
    </submittedName>
</protein>
<dbReference type="SMART" id="SM00109">
    <property type="entry name" value="C1"/>
    <property type="match status" value="1"/>
</dbReference>
<dbReference type="SUPFAM" id="SSF50044">
    <property type="entry name" value="SH3-domain"/>
    <property type="match status" value="2"/>
</dbReference>
<dbReference type="Pfam" id="PF14604">
    <property type="entry name" value="SH3_9"/>
    <property type="match status" value="1"/>
</dbReference>
<evidence type="ECO:0000256" key="4">
    <source>
        <dbReference type="PROSITE-ProRule" id="PRU00192"/>
    </source>
</evidence>
<dbReference type="GO" id="GO:0030833">
    <property type="term" value="P:regulation of actin filament polymerization"/>
    <property type="evidence" value="ECO:0007669"/>
    <property type="project" value="TreeGrafter"/>
</dbReference>
<reference evidence="10" key="1">
    <citation type="submission" date="2022-07" db="EMBL/GenBank/DDBJ databases">
        <title>Phylogenomic reconstructions and comparative analyses of Kickxellomycotina fungi.</title>
        <authorList>
            <person name="Reynolds N.K."/>
            <person name="Stajich J.E."/>
            <person name="Barry K."/>
            <person name="Grigoriev I.V."/>
            <person name="Crous P."/>
            <person name="Smith M.E."/>
        </authorList>
    </citation>
    <scope>NUCLEOTIDE SEQUENCE</scope>
    <source>
        <strain evidence="10">NRRL 1565</strain>
    </source>
</reference>
<dbReference type="PROSITE" id="PS50002">
    <property type="entry name" value="SH3"/>
    <property type="match status" value="2"/>
</dbReference>
<dbReference type="SMART" id="SM00326">
    <property type="entry name" value="SH3"/>
    <property type="match status" value="2"/>
</dbReference>
<dbReference type="InterPro" id="IPR036028">
    <property type="entry name" value="SH3-like_dom_sf"/>
</dbReference>
<feature type="domain" description="Phorbol-ester/DAG-type" evidence="8">
    <location>
        <begin position="404"/>
        <end position="454"/>
    </location>
</feature>
<dbReference type="Gene3D" id="3.30.60.20">
    <property type="match status" value="1"/>
</dbReference>
<dbReference type="GO" id="GO:0030864">
    <property type="term" value="C:cortical actin cytoskeleton"/>
    <property type="evidence" value="ECO:0007669"/>
    <property type="project" value="UniProtKB-ARBA"/>
</dbReference>
<dbReference type="PANTHER" id="PTHR15735:SF21">
    <property type="entry name" value="PROTEIN NERVOUS WRECK"/>
    <property type="match status" value="1"/>
</dbReference>
<dbReference type="InterPro" id="IPR001452">
    <property type="entry name" value="SH3_domain"/>
</dbReference>
<name>A0A9W8HWM7_9FUNG</name>
<feature type="region of interest" description="Disordered" evidence="6">
    <location>
        <begin position="168"/>
        <end position="198"/>
    </location>
</feature>
<dbReference type="EMBL" id="JANBUO010000182">
    <property type="protein sequence ID" value="KAJ2806528.1"/>
    <property type="molecule type" value="Genomic_DNA"/>
</dbReference>
<dbReference type="SUPFAM" id="SSF57889">
    <property type="entry name" value="Cysteine-rich domain"/>
    <property type="match status" value="1"/>
</dbReference>
<dbReference type="InterPro" id="IPR027267">
    <property type="entry name" value="AH/BAR_dom_sf"/>
</dbReference>
<proteinExistence type="predicted"/>
<dbReference type="PROSITE" id="PS00479">
    <property type="entry name" value="ZF_DAG_PE_1"/>
    <property type="match status" value="1"/>
</dbReference>
<dbReference type="PANTHER" id="PTHR15735">
    <property type="entry name" value="FCH AND DOUBLE SH3 DOMAINS PROTEIN"/>
    <property type="match status" value="1"/>
</dbReference>
<feature type="compositionally biased region" description="Low complexity" evidence="6">
    <location>
        <begin position="708"/>
        <end position="730"/>
    </location>
</feature>
<feature type="domain" description="SH3" evidence="7">
    <location>
        <begin position="731"/>
        <end position="791"/>
    </location>
</feature>
<dbReference type="Gene3D" id="2.30.30.40">
    <property type="entry name" value="SH3 Domains"/>
    <property type="match status" value="2"/>
</dbReference>